<evidence type="ECO:0000256" key="18">
    <source>
        <dbReference type="ARBA" id="ARBA00023186"/>
    </source>
</evidence>
<dbReference type="GO" id="GO:0005634">
    <property type="term" value="C:nucleus"/>
    <property type="evidence" value="ECO:0007669"/>
    <property type="project" value="UniProtKB-SubCell"/>
</dbReference>
<evidence type="ECO:0000256" key="14">
    <source>
        <dbReference type="ARBA" id="ARBA00023128"/>
    </source>
</evidence>
<evidence type="ECO:0000256" key="12">
    <source>
        <dbReference type="ARBA" id="ARBA00022824"/>
    </source>
</evidence>
<sequence length="442" mass="51102">MRACWSVLGLSLLYVSVECLLPPSKEELQQISQYGEKYVDQEIETAINGVKEMKTMMEKSEEDHKKFISSLEKTKKQKEDALKTAQDMEEKLNEEQSVCNDTMQALWEECKPCLKNTCVKYYSRTCTSGSGLVGRQLEEFLNRVSPFSIWINGQNIETLEKEDQQQSQRFQDLERRYGEVADGVDNIFLDSMRVFDHMHSLHPYHSPSIFSRPTQFYRSPLHDSEFHGFRSMFHPMMEMARNIFGSFGTYMGSDIEFPAKEGSENEDVVITKPFGDDKMTCREIRRNSAGCIKLREECEKCKEIQHIDCSGKKPLEGPLKEELEKALALAERFTQEYNKLLKSFEEEMLKTSELLDSFNKQFGWVSSLANHTKSEDGIFKIKVVKSRTSEDPEKQGDTNVSVKLFDEPEMSFIVPGDIPWNDPKFSEMVAKEALDHYKQMIV</sequence>
<dbReference type="OMA" id="QGSKYIN"/>
<evidence type="ECO:0000256" key="3">
    <source>
        <dbReference type="ARBA" id="ARBA00004248"/>
    </source>
</evidence>
<feature type="domain" description="Clusterin N-terminal" evidence="24">
    <location>
        <begin position="24"/>
        <end position="241"/>
    </location>
</feature>
<proteinExistence type="inferred from homology"/>
<gene>
    <name evidence="26" type="primary">CLU</name>
</gene>
<reference evidence="26" key="4">
    <citation type="submission" date="2025-08" db="UniProtKB">
        <authorList>
            <consortium name="Ensembl"/>
        </authorList>
    </citation>
    <scope>IDENTIFICATION</scope>
</reference>
<reference evidence="26" key="5">
    <citation type="submission" date="2025-09" db="UniProtKB">
        <authorList>
            <consortium name="Ensembl"/>
        </authorList>
    </citation>
    <scope>IDENTIFICATION</scope>
</reference>
<dbReference type="InterPro" id="IPR016014">
    <property type="entry name" value="Clusterin_N"/>
</dbReference>
<evidence type="ECO:0000256" key="17">
    <source>
        <dbReference type="ARBA" id="ARBA00023180"/>
    </source>
</evidence>
<dbReference type="GO" id="GO:0005829">
    <property type="term" value="C:cytosol"/>
    <property type="evidence" value="ECO:0007669"/>
    <property type="project" value="UniProtKB-SubCell"/>
</dbReference>
<accession>A0A4W4GJZ2</accession>
<keyword evidence="22" id="KW-0175">Coiled coil</keyword>
<keyword evidence="12" id="KW-0256">Endoplasmic reticulum</keyword>
<keyword evidence="15" id="KW-0472">Membrane</keyword>
<protein>
    <recommendedName>
        <fullName evidence="8 21">Clusterin</fullName>
    </recommendedName>
</protein>
<evidence type="ECO:0000259" key="24">
    <source>
        <dbReference type="SMART" id="SM00030"/>
    </source>
</evidence>
<evidence type="ECO:0000256" key="5">
    <source>
        <dbReference type="ARBA" id="ARBA00004514"/>
    </source>
</evidence>
<evidence type="ECO:0000256" key="10">
    <source>
        <dbReference type="ARBA" id="ARBA00022525"/>
    </source>
</evidence>
<evidence type="ECO:0000256" key="11">
    <source>
        <dbReference type="ARBA" id="ARBA00022729"/>
    </source>
</evidence>
<dbReference type="Ensembl" id="ENSEEET00000037183.2">
    <property type="protein sequence ID" value="ENSEEEP00000036752.2"/>
    <property type="gene ID" value="ENSEEEG00000017446.2"/>
</dbReference>
<dbReference type="GO" id="GO:0042583">
    <property type="term" value="C:chromaffin granule"/>
    <property type="evidence" value="ECO:0007669"/>
    <property type="project" value="UniProtKB-SubCell"/>
</dbReference>
<evidence type="ECO:0000256" key="16">
    <source>
        <dbReference type="ARBA" id="ARBA00023157"/>
    </source>
</evidence>
<reference evidence="26" key="3">
    <citation type="submission" date="2020-05" db="EMBL/GenBank/DDBJ databases">
        <title>Electrophorus electricus (electric eel) genome, fEleEle1, primary haplotype.</title>
        <authorList>
            <person name="Myers G."/>
            <person name="Meyer A."/>
            <person name="Fedrigo O."/>
            <person name="Formenti G."/>
            <person name="Rhie A."/>
            <person name="Tracey A."/>
            <person name="Sims Y."/>
            <person name="Jarvis E.D."/>
        </authorList>
    </citation>
    <scope>NUCLEOTIDE SEQUENCE [LARGE SCALE GENOMIC DNA]</scope>
</reference>
<keyword evidence="16" id="KW-1015">Disulfide bond</keyword>
<keyword evidence="19" id="KW-0539">Nucleus</keyword>
<dbReference type="GO" id="GO:0005783">
    <property type="term" value="C:endoplasmic reticulum"/>
    <property type="evidence" value="ECO:0007669"/>
    <property type="project" value="UniProtKB-SubCell"/>
</dbReference>
<dbReference type="PROSITE" id="PS00492">
    <property type="entry name" value="CLUSTERIN_1"/>
    <property type="match status" value="1"/>
</dbReference>
<reference evidence="27" key="1">
    <citation type="journal article" date="2014" name="Science">
        <title>Nonhuman genetics. Genomic basis for the convergent evolution of electric organs.</title>
        <authorList>
            <person name="Gallant J.R."/>
            <person name="Traeger L.L."/>
            <person name="Volkening J.D."/>
            <person name="Moffett H."/>
            <person name="Chen P.H."/>
            <person name="Novina C.D."/>
            <person name="Phillips G.N.Jr."/>
            <person name="Anand R."/>
            <person name="Wells G.B."/>
            <person name="Pinch M."/>
            <person name="Guth R."/>
            <person name="Unguez G.A."/>
            <person name="Albert J.S."/>
            <person name="Zakon H.H."/>
            <person name="Samanta M.P."/>
            <person name="Sussman M.R."/>
        </authorList>
    </citation>
    <scope>NUCLEOTIDE SEQUENCE [LARGE SCALE GENOMIC DNA]</scope>
</reference>
<evidence type="ECO:0000256" key="23">
    <source>
        <dbReference type="SAM" id="SignalP"/>
    </source>
</evidence>
<dbReference type="STRING" id="8005.ENSEEEP00000036752"/>
<keyword evidence="17" id="KW-0325">Glycoprotein</keyword>
<dbReference type="RefSeq" id="XP_026854122.2">
    <property type="nucleotide sequence ID" value="XM_026998321.2"/>
</dbReference>
<evidence type="ECO:0000256" key="20">
    <source>
        <dbReference type="ARBA" id="ARBA00023329"/>
    </source>
</evidence>
<evidence type="ECO:0000256" key="4">
    <source>
        <dbReference type="ARBA" id="ARBA00004346"/>
    </source>
</evidence>
<dbReference type="Pfam" id="PF01093">
    <property type="entry name" value="Clusterin"/>
    <property type="match status" value="1"/>
</dbReference>
<feature type="chain" id="PRO_5044345510" description="Clusterin" evidence="23">
    <location>
        <begin position="20"/>
        <end position="442"/>
    </location>
</feature>
<evidence type="ECO:0000313" key="27">
    <source>
        <dbReference type="Proteomes" id="UP000314983"/>
    </source>
</evidence>
<dbReference type="GO" id="GO:0005615">
    <property type="term" value="C:extracellular space"/>
    <property type="evidence" value="ECO:0007669"/>
    <property type="project" value="TreeGrafter"/>
</dbReference>
<evidence type="ECO:0000256" key="22">
    <source>
        <dbReference type="SAM" id="Coils"/>
    </source>
</evidence>
<keyword evidence="20" id="KW-0968">Cytoplasmic vesicle</keyword>
<evidence type="ECO:0000256" key="21">
    <source>
        <dbReference type="RuleBase" id="RU000629"/>
    </source>
</evidence>
<evidence type="ECO:0000256" key="1">
    <source>
        <dbReference type="ARBA" id="ARBA00004123"/>
    </source>
</evidence>
<evidence type="ECO:0000256" key="13">
    <source>
        <dbReference type="ARBA" id="ARBA00022843"/>
    </source>
</evidence>
<evidence type="ECO:0000256" key="2">
    <source>
        <dbReference type="ARBA" id="ARBA00004240"/>
    </source>
</evidence>
<keyword evidence="9" id="KW-0963">Cytoplasm</keyword>
<dbReference type="Proteomes" id="UP000314983">
    <property type="component" value="Chromosome 3"/>
</dbReference>
<comment type="subcellular location">
    <subcellularLocation>
        <location evidence="5">Cytoplasm</location>
        <location evidence="5">Cytosol</location>
    </subcellularLocation>
    <subcellularLocation>
        <location evidence="3">Cytoplasmic vesicle</location>
        <location evidence="3">Secretory vesicle</location>
        <location evidence="3">Chromaffin granule</location>
    </subcellularLocation>
    <subcellularLocation>
        <location evidence="2">Endoplasmic reticulum</location>
    </subcellularLocation>
    <subcellularLocation>
        <location evidence="4">Mitochondrion membrane</location>
        <topology evidence="4">Peripheral membrane protein</topology>
        <orientation evidence="4">Cytoplasmic side</orientation>
    </subcellularLocation>
    <subcellularLocation>
        <location evidence="1">Nucleus</location>
    </subcellularLocation>
    <subcellularLocation>
        <location evidence="6">Secreted</location>
    </subcellularLocation>
</comment>
<evidence type="ECO:0000256" key="19">
    <source>
        <dbReference type="ARBA" id="ARBA00023242"/>
    </source>
</evidence>
<evidence type="ECO:0000256" key="15">
    <source>
        <dbReference type="ARBA" id="ARBA00023136"/>
    </source>
</evidence>
<evidence type="ECO:0000256" key="9">
    <source>
        <dbReference type="ARBA" id="ARBA00022490"/>
    </source>
</evidence>
<keyword evidence="10" id="KW-0964">Secreted</keyword>
<keyword evidence="18" id="KW-0143">Chaperone</keyword>
<feature type="signal peptide" evidence="23">
    <location>
        <begin position="1"/>
        <end position="19"/>
    </location>
</feature>
<dbReference type="PANTHER" id="PTHR10970">
    <property type="entry name" value="CLUSTERIN"/>
    <property type="match status" value="1"/>
</dbReference>
<dbReference type="GeneTree" id="ENSGT00530000063668"/>
<comment type="similarity">
    <text evidence="7 21">Belongs to the clusterin family.</text>
</comment>
<dbReference type="InterPro" id="IPR033986">
    <property type="entry name" value="Clusterin_CS"/>
</dbReference>
<dbReference type="SMART" id="SM00035">
    <property type="entry name" value="CLa"/>
    <property type="match status" value="1"/>
</dbReference>
<organism evidence="26 27">
    <name type="scientific">Electrophorus electricus</name>
    <name type="common">Electric eel</name>
    <name type="synonym">Gymnotus electricus</name>
    <dbReference type="NCBI Taxonomy" id="8005"/>
    <lineage>
        <taxon>Eukaryota</taxon>
        <taxon>Metazoa</taxon>
        <taxon>Chordata</taxon>
        <taxon>Craniata</taxon>
        <taxon>Vertebrata</taxon>
        <taxon>Euteleostomi</taxon>
        <taxon>Actinopterygii</taxon>
        <taxon>Neopterygii</taxon>
        <taxon>Teleostei</taxon>
        <taxon>Ostariophysi</taxon>
        <taxon>Gymnotiformes</taxon>
        <taxon>Gymnotoidei</taxon>
        <taxon>Gymnotidae</taxon>
        <taxon>Electrophorus</taxon>
    </lineage>
</organism>
<keyword evidence="14" id="KW-0496">Mitochondrion</keyword>
<name>A0A4W4GJZ2_ELEEL</name>
<keyword evidence="11 23" id="KW-0732">Signal</keyword>
<reference evidence="27" key="2">
    <citation type="journal article" date="2017" name="Sci. Adv.">
        <title>A tail of two voltages: Proteomic comparison of the three electric organs of the electric eel.</title>
        <authorList>
            <person name="Traeger L.L."/>
            <person name="Sabat G."/>
            <person name="Barrett-Wilt G.A."/>
            <person name="Wells G.B."/>
            <person name="Sussman M.R."/>
        </authorList>
    </citation>
    <scope>NUCLEOTIDE SEQUENCE [LARGE SCALE GENOMIC DNA]</scope>
</reference>
<keyword evidence="27" id="KW-1185">Reference proteome</keyword>
<evidence type="ECO:0000313" key="26">
    <source>
        <dbReference type="Ensembl" id="ENSEEEP00000036752.2"/>
    </source>
</evidence>
<feature type="coiled-coil region" evidence="22">
    <location>
        <begin position="323"/>
        <end position="361"/>
    </location>
</feature>
<dbReference type="GeneID" id="113570101"/>
<evidence type="ECO:0000256" key="7">
    <source>
        <dbReference type="ARBA" id="ARBA00010069"/>
    </source>
</evidence>
<dbReference type="GO" id="GO:0051787">
    <property type="term" value="F:misfolded protein binding"/>
    <property type="evidence" value="ECO:0007669"/>
    <property type="project" value="TreeGrafter"/>
</dbReference>
<evidence type="ECO:0000256" key="6">
    <source>
        <dbReference type="ARBA" id="ARBA00004613"/>
    </source>
</evidence>
<feature type="coiled-coil region" evidence="22">
    <location>
        <begin position="57"/>
        <end position="105"/>
    </location>
</feature>
<keyword evidence="13" id="KW-0832">Ubl conjugation</keyword>
<evidence type="ECO:0000259" key="25">
    <source>
        <dbReference type="SMART" id="SM00035"/>
    </source>
</evidence>
<evidence type="ECO:0000256" key="8">
    <source>
        <dbReference type="ARBA" id="ARBA00020334"/>
    </source>
</evidence>
<dbReference type="PANTHER" id="PTHR10970:SF1">
    <property type="entry name" value="CLUSTERIN"/>
    <property type="match status" value="1"/>
</dbReference>
<feature type="domain" description="Clusterin C-terminal" evidence="25">
    <location>
        <begin position="217"/>
        <end position="438"/>
    </location>
</feature>
<dbReference type="AlphaFoldDB" id="A0A4W4GJZ2"/>
<dbReference type="SMART" id="SM00030">
    <property type="entry name" value="CLb"/>
    <property type="match status" value="1"/>
</dbReference>
<dbReference type="GO" id="GO:0031966">
    <property type="term" value="C:mitochondrial membrane"/>
    <property type="evidence" value="ECO:0007669"/>
    <property type="project" value="UniProtKB-SubCell"/>
</dbReference>
<dbReference type="InterPro" id="IPR000753">
    <property type="entry name" value="Clusterin-like"/>
</dbReference>
<dbReference type="InterPro" id="IPR016015">
    <property type="entry name" value="Clusterin_C"/>
</dbReference>